<dbReference type="EMBL" id="CADCXU010004738">
    <property type="protein sequence ID" value="CAA9996647.1"/>
    <property type="molecule type" value="Genomic_DNA"/>
</dbReference>
<evidence type="ECO:0000313" key="2">
    <source>
        <dbReference type="EMBL" id="CAB0011556.1"/>
    </source>
</evidence>
<gene>
    <name evidence="2" type="ORF">NTEN_LOCUS16482</name>
    <name evidence="1" type="ORF">NTEN_LOCUS3121</name>
</gene>
<keyword evidence="3" id="KW-1185">Reference proteome</keyword>
<protein>
    <submittedName>
        <fullName evidence="2">Uncharacterized protein</fullName>
    </submittedName>
</protein>
<organism evidence="2 3">
    <name type="scientific">Nesidiocoris tenuis</name>
    <dbReference type="NCBI Taxonomy" id="355587"/>
    <lineage>
        <taxon>Eukaryota</taxon>
        <taxon>Metazoa</taxon>
        <taxon>Ecdysozoa</taxon>
        <taxon>Arthropoda</taxon>
        <taxon>Hexapoda</taxon>
        <taxon>Insecta</taxon>
        <taxon>Pterygota</taxon>
        <taxon>Neoptera</taxon>
        <taxon>Paraneoptera</taxon>
        <taxon>Hemiptera</taxon>
        <taxon>Heteroptera</taxon>
        <taxon>Panheteroptera</taxon>
        <taxon>Cimicomorpha</taxon>
        <taxon>Miridae</taxon>
        <taxon>Dicyphina</taxon>
        <taxon>Nesidiocoris</taxon>
    </lineage>
</organism>
<dbReference type="AlphaFoldDB" id="A0A6H5H7K7"/>
<proteinExistence type="predicted"/>
<name>A0A6H5H7K7_9HEMI</name>
<accession>A0A6H5H7K7</accession>
<dbReference type="Proteomes" id="UP000479000">
    <property type="component" value="Unassembled WGS sequence"/>
</dbReference>
<evidence type="ECO:0000313" key="1">
    <source>
        <dbReference type="EMBL" id="CAA9996647.1"/>
    </source>
</evidence>
<dbReference type="EMBL" id="CADCXU010024222">
    <property type="protein sequence ID" value="CAB0011556.1"/>
    <property type="molecule type" value="Genomic_DNA"/>
</dbReference>
<evidence type="ECO:0000313" key="3">
    <source>
        <dbReference type="Proteomes" id="UP000479000"/>
    </source>
</evidence>
<reference evidence="2 3" key="1">
    <citation type="submission" date="2020-02" db="EMBL/GenBank/DDBJ databases">
        <authorList>
            <person name="Ferguson B K."/>
        </authorList>
    </citation>
    <scope>NUCLEOTIDE SEQUENCE [LARGE SCALE GENOMIC DNA]</scope>
</reference>
<sequence>MTGREGLQGWACRTSKQDVEGFMTGPGGHQGWTFRASRQNLEGFKTGCELHYTTWRASRR</sequence>
<feature type="non-terminal residue" evidence="2">
    <location>
        <position position="60"/>
    </location>
</feature>